<evidence type="ECO:0000313" key="11">
    <source>
        <dbReference type="Proteomes" id="UP000183975"/>
    </source>
</evidence>
<evidence type="ECO:0000256" key="1">
    <source>
        <dbReference type="ARBA" id="ARBA00004429"/>
    </source>
</evidence>
<accession>A0A1M6RWG0</accession>
<sequence>MNGSKHISNCYSALQGLYWMSYGAIYTFAAVVLLDRNFTDSQVGTLIALACVFSAVFQPFAAAAADRGKRFSLRSLMTLICLLTIVPMVLLFFFPQQALSGVCYVILLLLHLAFQPLLSALGMHLLNNGYYLNFGAARGIGSMSYAVLAFFLGSLTLIFGLRCLPVIGSLLYLLMAVLLQAFPETKRSGSSIVSSRGTVSILRENHRFAVLCLGIILIFISHSAINTYMIQILQKIGKGNQELGQVMAYTAVLEFFVMIGFSRFVKGRDCGNILRFTAIFFVLKAIFVPLAPTLPLIYVAFLTQIFSFALFTPASVYYANAILPAGDKVKGQAMITIAITIGNIAGSFLCGHFITLWGITAAILVTAGIAIIGLICFFLGAEKTGPIIFSETQKSTES</sequence>
<gene>
    <name evidence="10" type="ORF">SAMN02745138_01615</name>
</gene>
<dbReference type="GO" id="GO:0030395">
    <property type="term" value="F:lactose binding"/>
    <property type="evidence" value="ECO:0007669"/>
    <property type="project" value="TreeGrafter"/>
</dbReference>
<protein>
    <submittedName>
        <fullName evidence="10">MFS transporter, PPP family, 3-phenylpropionic acid transporter</fullName>
    </submittedName>
</protein>
<evidence type="ECO:0000256" key="8">
    <source>
        <dbReference type="SAM" id="Phobius"/>
    </source>
</evidence>
<keyword evidence="4" id="KW-0997">Cell inner membrane</keyword>
<dbReference type="PROSITE" id="PS50850">
    <property type="entry name" value="MFS"/>
    <property type="match status" value="1"/>
</dbReference>
<feature type="domain" description="Major facilitator superfamily (MFS) profile" evidence="9">
    <location>
        <begin position="207"/>
        <end position="398"/>
    </location>
</feature>
<dbReference type="GO" id="GO:0005886">
    <property type="term" value="C:plasma membrane"/>
    <property type="evidence" value="ECO:0007669"/>
    <property type="project" value="UniProtKB-SubCell"/>
</dbReference>
<organism evidence="10 11">
    <name type="scientific">Anaerotignum lactatifermentans DSM 14214</name>
    <dbReference type="NCBI Taxonomy" id="1121323"/>
    <lineage>
        <taxon>Bacteria</taxon>
        <taxon>Bacillati</taxon>
        <taxon>Bacillota</taxon>
        <taxon>Clostridia</taxon>
        <taxon>Lachnospirales</taxon>
        <taxon>Anaerotignaceae</taxon>
        <taxon>Anaerotignum</taxon>
    </lineage>
</organism>
<feature type="transmembrane region" description="Helical" evidence="8">
    <location>
        <begin position="297"/>
        <end position="319"/>
    </location>
</feature>
<keyword evidence="3" id="KW-1003">Cell membrane</keyword>
<dbReference type="EMBL" id="FRAH01000024">
    <property type="protein sequence ID" value="SHK36648.1"/>
    <property type="molecule type" value="Genomic_DNA"/>
</dbReference>
<evidence type="ECO:0000256" key="2">
    <source>
        <dbReference type="ARBA" id="ARBA00022448"/>
    </source>
</evidence>
<keyword evidence="6 8" id="KW-1133">Transmembrane helix</keyword>
<dbReference type="SUPFAM" id="SSF103473">
    <property type="entry name" value="MFS general substrate transporter"/>
    <property type="match status" value="1"/>
</dbReference>
<dbReference type="Pfam" id="PF12832">
    <property type="entry name" value="MFS_1_like"/>
    <property type="match status" value="1"/>
</dbReference>
<dbReference type="GO" id="GO:0015528">
    <property type="term" value="F:lactose:proton symporter activity"/>
    <property type="evidence" value="ECO:0007669"/>
    <property type="project" value="TreeGrafter"/>
</dbReference>
<feature type="transmembrane region" description="Helical" evidence="8">
    <location>
        <begin position="146"/>
        <end position="179"/>
    </location>
</feature>
<evidence type="ECO:0000256" key="4">
    <source>
        <dbReference type="ARBA" id="ARBA00022519"/>
    </source>
</evidence>
<evidence type="ECO:0000256" key="7">
    <source>
        <dbReference type="ARBA" id="ARBA00023136"/>
    </source>
</evidence>
<dbReference type="InterPro" id="IPR020846">
    <property type="entry name" value="MFS_dom"/>
</dbReference>
<comment type="subcellular location">
    <subcellularLocation>
        <location evidence="1">Cell inner membrane</location>
        <topology evidence="1">Multi-pass membrane protein</topology>
    </subcellularLocation>
</comment>
<dbReference type="RefSeq" id="WP_072850757.1">
    <property type="nucleotide sequence ID" value="NZ_FRAH01000024.1"/>
</dbReference>
<dbReference type="Gene3D" id="1.20.1250.20">
    <property type="entry name" value="MFS general substrate transporter like domains"/>
    <property type="match status" value="2"/>
</dbReference>
<dbReference type="Proteomes" id="UP000183975">
    <property type="component" value="Unassembled WGS sequence"/>
</dbReference>
<evidence type="ECO:0000313" key="10">
    <source>
        <dbReference type="EMBL" id="SHK36648.1"/>
    </source>
</evidence>
<dbReference type="OrthoDB" id="1653456at2"/>
<feature type="transmembrane region" description="Helical" evidence="8">
    <location>
        <begin position="360"/>
        <end position="381"/>
    </location>
</feature>
<keyword evidence="7 8" id="KW-0472">Membrane</keyword>
<keyword evidence="2" id="KW-0813">Transport</keyword>
<feature type="transmembrane region" description="Helical" evidence="8">
    <location>
        <begin position="331"/>
        <end position="354"/>
    </location>
</feature>
<name>A0A1M6RWG0_9FIRM</name>
<feature type="transmembrane region" description="Helical" evidence="8">
    <location>
        <begin position="243"/>
        <end position="261"/>
    </location>
</feature>
<feature type="transmembrane region" description="Helical" evidence="8">
    <location>
        <begin position="46"/>
        <end position="65"/>
    </location>
</feature>
<evidence type="ECO:0000256" key="6">
    <source>
        <dbReference type="ARBA" id="ARBA00022989"/>
    </source>
</evidence>
<evidence type="ECO:0000256" key="5">
    <source>
        <dbReference type="ARBA" id="ARBA00022692"/>
    </source>
</evidence>
<dbReference type="InterPro" id="IPR036259">
    <property type="entry name" value="MFS_trans_sf"/>
</dbReference>
<dbReference type="AlphaFoldDB" id="A0A1M6RWG0"/>
<feature type="transmembrane region" description="Helical" evidence="8">
    <location>
        <begin position="16"/>
        <end position="34"/>
    </location>
</feature>
<dbReference type="PANTHER" id="PTHR23522:SF10">
    <property type="entry name" value="3-PHENYLPROPIONIC ACID TRANSPORTER-RELATED"/>
    <property type="match status" value="1"/>
</dbReference>
<keyword evidence="11" id="KW-1185">Reference proteome</keyword>
<proteinExistence type="predicted"/>
<reference evidence="10 11" key="1">
    <citation type="submission" date="2016-11" db="EMBL/GenBank/DDBJ databases">
        <authorList>
            <person name="Jaros S."/>
            <person name="Januszkiewicz K."/>
            <person name="Wedrychowicz H."/>
        </authorList>
    </citation>
    <scope>NUCLEOTIDE SEQUENCE [LARGE SCALE GENOMIC DNA]</scope>
    <source>
        <strain evidence="10 11">DSM 14214</strain>
    </source>
</reference>
<feature type="transmembrane region" description="Helical" evidence="8">
    <location>
        <begin position="208"/>
        <end position="231"/>
    </location>
</feature>
<dbReference type="PANTHER" id="PTHR23522">
    <property type="entry name" value="BLL5896 PROTEIN"/>
    <property type="match status" value="1"/>
</dbReference>
<keyword evidence="5 8" id="KW-0812">Transmembrane</keyword>
<feature type="transmembrane region" description="Helical" evidence="8">
    <location>
        <begin position="273"/>
        <end position="291"/>
    </location>
</feature>
<feature type="transmembrane region" description="Helical" evidence="8">
    <location>
        <begin position="71"/>
        <end position="94"/>
    </location>
</feature>
<dbReference type="InterPro" id="IPR024989">
    <property type="entry name" value="MFS_assoc_dom"/>
</dbReference>
<feature type="transmembrane region" description="Helical" evidence="8">
    <location>
        <begin position="101"/>
        <end position="126"/>
    </location>
</feature>
<evidence type="ECO:0000256" key="3">
    <source>
        <dbReference type="ARBA" id="ARBA00022475"/>
    </source>
</evidence>
<evidence type="ECO:0000259" key="9">
    <source>
        <dbReference type="PROSITE" id="PS50850"/>
    </source>
</evidence>